<keyword evidence="4 10" id="KW-0547">Nucleotide-binding</keyword>
<dbReference type="PANTHER" id="PTHR43749:SF2">
    <property type="entry name" value="RNA-SPLICING LIGASE RTCB"/>
    <property type="match status" value="1"/>
</dbReference>
<evidence type="ECO:0000256" key="1">
    <source>
        <dbReference type="ARBA" id="ARBA00012726"/>
    </source>
</evidence>
<dbReference type="PANTHER" id="PTHR43749">
    <property type="entry name" value="RNA-SPLICING LIGASE RTCB"/>
    <property type="match status" value="1"/>
</dbReference>
<comment type="catalytic activity">
    <reaction evidence="8">
        <text>a 3'-end 3'-phospho-ribonucleotide-RNA + a 5'-end dephospho-ribonucleoside-RNA + GTP = a ribonucleotidyl-ribonucleotide-RNA + GMP + diphosphate</text>
        <dbReference type="Rhea" id="RHEA:68076"/>
        <dbReference type="Rhea" id="RHEA-COMP:10463"/>
        <dbReference type="Rhea" id="RHEA-COMP:13936"/>
        <dbReference type="Rhea" id="RHEA-COMP:17355"/>
        <dbReference type="ChEBI" id="CHEBI:33019"/>
        <dbReference type="ChEBI" id="CHEBI:37565"/>
        <dbReference type="ChEBI" id="CHEBI:58115"/>
        <dbReference type="ChEBI" id="CHEBI:83062"/>
        <dbReference type="ChEBI" id="CHEBI:138284"/>
        <dbReference type="ChEBI" id="CHEBI:173118"/>
        <dbReference type="EC" id="6.5.1.8"/>
    </reaction>
</comment>
<dbReference type="GO" id="GO:0042245">
    <property type="term" value="P:RNA repair"/>
    <property type="evidence" value="ECO:0007669"/>
    <property type="project" value="UniProtKB-KW"/>
</dbReference>
<dbReference type="OrthoDB" id="9802323at2"/>
<dbReference type="EMBL" id="OFSM01000002">
    <property type="protein sequence ID" value="SOY27767.1"/>
    <property type="molecule type" value="Genomic_DNA"/>
</dbReference>
<dbReference type="Proteomes" id="UP000236311">
    <property type="component" value="Unassembled WGS sequence"/>
</dbReference>
<feature type="binding site" evidence="10">
    <location>
        <begin position="144"/>
        <end position="148"/>
    </location>
    <ligand>
        <name>GMP</name>
        <dbReference type="ChEBI" id="CHEBI:58115"/>
    </ligand>
</feature>
<dbReference type="GO" id="GO:0170057">
    <property type="term" value="F:RNA ligase (GTP) activity"/>
    <property type="evidence" value="ECO:0007669"/>
    <property type="project" value="UniProtKB-EC"/>
</dbReference>
<dbReference type="Pfam" id="PF01139">
    <property type="entry name" value="RtcB"/>
    <property type="match status" value="1"/>
</dbReference>
<dbReference type="GO" id="GO:0006396">
    <property type="term" value="P:RNA processing"/>
    <property type="evidence" value="ECO:0007669"/>
    <property type="project" value="InterPro"/>
</dbReference>
<feature type="binding site" evidence="10">
    <location>
        <begin position="269"/>
        <end position="272"/>
    </location>
    <ligand>
        <name>GMP</name>
        <dbReference type="ChEBI" id="CHEBI:58115"/>
    </ligand>
</feature>
<gene>
    <name evidence="12" type="primary">rtcB</name>
    <name evidence="12" type="ORF">AMURIS_00472</name>
</gene>
<dbReference type="GO" id="GO:0005525">
    <property type="term" value="F:GTP binding"/>
    <property type="evidence" value="ECO:0007669"/>
    <property type="project" value="UniProtKB-KW"/>
</dbReference>
<feature type="binding site" evidence="11">
    <location>
        <position position="162"/>
    </location>
    <ligand>
        <name>Mn(2+)</name>
        <dbReference type="ChEBI" id="CHEBI:29035"/>
        <label>2</label>
    </ligand>
</feature>
<evidence type="ECO:0000256" key="7">
    <source>
        <dbReference type="ARBA" id="ARBA00023211"/>
    </source>
</evidence>
<dbReference type="AlphaFoldDB" id="A0A2K4ZBD2"/>
<keyword evidence="2 12" id="KW-0436">Ligase</keyword>
<name>A0A2K4ZBD2_9FIRM</name>
<organism evidence="12 13">
    <name type="scientific">Acetatifactor muris</name>
    <dbReference type="NCBI Taxonomy" id="879566"/>
    <lineage>
        <taxon>Bacteria</taxon>
        <taxon>Bacillati</taxon>
        <taxon>Bacillota</taxon>
        <taxon>Clostridia</taxon>
        <taxon>Lachnospirales</taxon>
        <taxon>Lachnospiraceae</taxon>
        <taxon>Acetatifactor</taxon>
    </lineage>
</organism>
<feature type="binding site" evidence="11">
    <location>
        <position position="244"/>
    </location>
    <ligand>
        <name>Mn(2+)</name>
        <dbReference type="ChEBI" id="CHEBI:29035"/>
        <label>2</label>
    </ligand>
</feature>
<evidence type="ECO:0000256" key="11">
    <source>
        <dbReference type="PIRSR" id="PIRSR601233-3"/>
    </source>
</evidence>
<keyword evidence="13" id="KW-1185">Reference proteome</keyword>
<dbReference type="GO" id="GO:0003909">
    <property type="term" value="F:DNA ligase activity"/>
    <property type="evidence" value="ECO:0007669"/>
    <property type="project" value="TreeGrafter"/>
</dbReference>
<comment type="cofactor">
    <cofactor evidence="11">
        <name>Mn(2+)</name>
        <dbReference type="ChEBI" id="CHEBI:29035"/>
    </cofactor>
    <text evidence="11">Binds 2 manganese ions per subunit.</text>
</comment>
<feature type="binding site" evidence="11">
    <location>
        <position position="72"/>
    </location>
    <ligand>
        <name>Mn(2+)</name>
        <dbReference type="ChEBI" id="CHEBI:29035"/>
        <label>1</label>
    </ligand>
</feature>
<evidence type="ECO:0000256" key="5">
    <source>
        <dbReference type="ARBA" id="ARBA00022800"/>
    </source>
</evidence>
<proteinExistence type="predicted"/>
<keyword evidence="5" id="KW-0692">RNA repair</keyword>
<dbReference type="InterPro" id="IPR052915">
    <property type="entry name" value="RtcB-like"/>
</dbReference>
<dbReference type="Gene3D" id="3.90.1860.10">
    <property type="entry name" value="tRNA-splicing ligase RtcB"/>
    <property type="match status" value="1"/>
</dbReference>
<feature type="active site" description="GMP-histidine intermediate" evidence="9">
    <location>
        <position position="293"/>
    </location>
</feature>
<dbReference type="InterPro" id="IPR001233">
    <property type="entry name" value="RtcB"/>
</dbReference>
<protein>
    <recommendedName>
        <fullName evidence="1">3'-phosphate/5'-hydroxy nucleic acid ligase</fullName>
        <ecNumber evidence="1">6.5.1.8</ecNumber>
    </recommendedName>
</protein>
<keyword evidence="7 11" id="KW-0464">Manganese</keyword>
<feature type="binding site" evidence="11">
    <location>
        <position position="145"/>
    </location>
    <ligand>
        <name>Mn(2+)</name>
        <dbReference type="ChEBI" id="CHEBI:29035"/>
        <label>1</label>
    </ligand>
</feature>
<evidence type="ECO:0000256" key="8">
    <source>
        <dbReference type="ARBA" id="ARBA00047746"/>
    </source>
</evidence>
<feature type="binding site" evidence="10">
    <location>
        <begin position="293"/>
        <end position="296"/>
    </location>
    <ligand>
        <name>GMP</name>
        <dbReference type="ChEBI" id="CHEBI:58115"/>
    </ligand>
</feature>
<dbReference type="SUPFAM" id="SSF103365">
    <property type="entry name" value="Hypothetical protein PH1602"/>
    <property type="match status" value="1"/>
</dbReference>
<reference evidence="12 13" key="1">
    <citation type="submission" date="2018-01" db="EMBL/GenBank/DDBJ databases">
        <authorList>
            <person name="Gaut B.S."/>
            <person name="Morton B.R."/>
            <person name="Clegg M.T."/>
            <person name="Duvall M.R."/>
        </authorList>
    </citation>
    <scope>NUCLEOTIDE SEQUENCE [LARGE SCALE GENOMIC DNA]</scope>
    <source>
        <strain evidence="12">GP69</strain>
    </source>
</reference>
<dbReference type="EC" id="6.5.1.8" evidence="1"/>
<dbReference type="GO" id="GO:0030145">
    <property type="term" value="F:manganese ion binding"/>
    <property type="evidence" value="ECO:0007669"/>
    <property type="project" value="TreeGrafter"/>
</dbReference>
<accession>A0A2K4ZBD2</accession>
<evidence type="ECO:0000313" key="13">
    <source>
        <dbReference type="Proteomes" id="UP000236311"/>
    </source>
</evidence>
<dbReference type="GO" id="GO:0006281">
    <property type="term" value="P:DNA repair"/>
    <property type="evidence" value="ECO:0007669"/>
    <property type="project" value="TreeGrafter"/>
</dbReference>
<dbReference type="RefSeq" id="WP_103237877.1">
    <property type="nucleotide sequence ID" value="NZ_CANRXC010000016.1"/>
</dbReference>
<keyword evidence="3 11" id="KW-0479">Metal-binding</keyword>
<evidence type="ECO:0000256" key="6">
    <source>
        <dbReference type="ARBA" id="ARBA00023134"/>
    </source>
</evidence>
<evidence type="ECO:0000313" key="12">
    <source>
        <dbReference type="EMBL" id="SOY27767.1"/>
    </source>
</evidence>
<evidence type="ECO:0000256" key="10">
    <source>
        <dbReference type="PIRSR" id="PIRSR601233-2"/>
    </source>
</evidence>
<keyword evidence="6 10" id="KW-0342">GTP-binding</keyword>
<evidence type="ECO:0000256" key="2">
    <source>
        <dbReference type="ARBA" id="ARBA00022598"/>
    </source>
</evidence>
<sequence length="375" mass="41678">MKTVKGIYAEAKIFTDDVEEYAQAQVKMICDNQVAEGSKIRLMPDIHPGKVGPIGLSMTVTDKVVPQLLGVDIGCGMTCVKLNKNTAEFQKLDRVIRENVPSGFAIRKEPHHMAEGFSCEQLHCVRHINRQRAERSLGTLGGGNHFIELDRGEDGSLYLVVHTGSRHLGEEVAEYYTKLASTSLKEQGMEVPYYMSYLEGAGKEAYMEDVQTVQDYAELNRQVVVREILKGMKWKASEQFSVAHNYLDASGVLRKGSIAAQKGARVIIPANMRDGMILGVGLGNEDWNCSAPHGSGRRLKREEVKSRYTVSDFKKEMKGIYSSCVGADTLDEAPFAYRSLAEIVEQIGDTVQIMEILKPVYNYKAGGRELSRNKS</sequence>
<feature type="binding site" evidence="10">
    <location>
        <begin position="244"/>
        <end position="245"/>
    </location>
    <ligand>
        <name>GMP</name>
        <dbReference type="ChEBI" id="CHEBI:58115"/>
    </ligand>
</feature>
<evidence type="ECO:0000256" key="3">
    <source>
        <dbReference type="ARBA" id="ARBA00022723"/>
    </source>
</evidence>
<evidence type="ECO:0000256" key="9">
    <source>
        <dbReference type="PIRSR" id="PIRSR601233-1"/>
    </source>
</evidence>
<evidence type="ECO:0000256" key="4">
    <source>
        <dbReference type="ARBA" id="ARBA00022741"/>
    </source>
</evidence>
<dbReference type="InterPro" id="IPR036025">
    <property type="entry name" value="RtcB-like_sf"/>
</dbReference>